<dbReference type="InterPro" id="IPR032710">
    <property type="entry name" value="NTF2-like_dom_sf"/>
</dbReference>
<protein>
    <submittedName>
        <fullName evidence="2">Nuclear transport factor 2 family protein</fullName>
    </submittedName>
</protein>
<dbReference type="InterPro" id="IPR037401">
    <property type="entry name" value="SnoaL-like"/>
</dbReference>
<accession>A0ABT8FVM9</accession>
<name>A0ABT8FVM9_9MICO</name>
<dbReference type="Pfam" id="PF13577">
    <property type="entry name" value="SnoaL_4"/>
    <property type="match status" value="1"/>
</dbReference>
<gene>
    <name evidence="2" type="ORF">KZC48_13285</name>
</gene>
<reference evidence="2" key="1">
    <citation type="submission" date="2021-06" db="EMBL/GenBank/DDBJ databases">
        <title>Genome-based taxonomic framework of Microbacterium strains isolated from marine environment, the description of four new species and reclassification of four preexisting species.</title>
        <authorList>
            <person name="Lee S.D."/>
            <person name="Kim S.-M."/>
            <person name="Byeon Y.-S."/>
            <person name="Yang H.L."/>
            <person name="Kim I.S."/>
        </authorList>
    </citation>
    <scope>NUCLEOTIDE SEQUENCE</scope>
    <source>
        <strain evidence="2">KACC 20510</strain>
    </source>
</reference>
<evidence type="ECO:0000313" key="3">
    <source>
        <dbReference type="Proteomes" id="UP001172731"/>
    </source>
</evidence>
<dbReference type="EMBL" id="JAHWXI010000018">
    <property type="protein sequence ID" value="MDN4465361.1"/>
    <property type="molecule type" value="Genomic_DNA"/>
</dbReference>
<keyword evidence="3" id="KW-1185">Reference proteome</keyword>
<evidence type="ECO:0000259" key="1">
    <source>
        <dbReference type="Pfam" id="PF13577"/>
    </source>
</evidence>
<sequence length="149" mass="16944">MSARDDQLALLLERDAVADVVRRYAFGIDTRDDAMVHSCFARDARIQGTVFSGGVEEYLSRLLAHVREFEATMHHLGTQLIEVQDDTASAHSYAIALHFRDAAGTEEDVAVGVRYDDRLRREPGGTWRIVDRTVRSIWRRVPEPMKEDT</sequence>
<dbReference type="Proteomes" id="UP001172731">
    <property type="component" value="Unassembled WGS sequence"/>
</dbReference>
<dbReference type="Gene3D" id="3.10.450.50">
    <property type="match status" value="1"/>
</dbReference>
<evidence type="ECO:0000313" key="2">
    <source>
        <dbReference type="EMBL" id="MDN4465361.1"/>
    </source>
</evidence>
<organism evidence="2 3">
    <name type="scientific">Microbacterium aurantiacum</name>
    <dbReference type="NCBI Taxonomy" id="162393"/>
    <lineage>
        <taxon>Bacteria</taxon>
        <taxon>Bacillati</taxon>
        <taxon>Actinomycetota</taxon>
        <taxon>Actinomycetes</taxon>
        <taxon>Micrococcales</taxon>
        <taxon>Microbacteriaceae</taxon>
        <taxon>Microbacterium</taxon>
    </lineage>
</organism>
<comment type="caution">
    <text evidence="2">The sequence shown here is derived from an EMBL/GenBank/DDBJ whole genome shotgun (WGS) entry which is preliminary data.</text>
</comment>
<dbReference type="RefSeq" id="WP_301135273.1">
    <property type="nucleotide sequence ID" value="NZ_BAAAUQ010000016.1"/>
</dbReference>
<proteinExistence type="predicted"/>
<feature type="domain" description="SnoaL-like" evidence="1">
    <location>
        <begin position="11"/>
        <end position="133"/>
    </location>
</feature>
<dbReference type="SUPFAM" id="SSF54427">
    <property type="entry name" value="NTF2-like"/>
    <property type="match status" value="1"/>
</dbReference>